<dbReference type="InterPro" id="IPR019542">
    <property type="entry name" value="Enhancer_polycomb-like_N"/>
</dbReference>
<evidence type="ECO:0000256" key="3">
    <source>
        <dbReference type="ARBA" id="ARBA00023015"/>
    </source>
</evidence>
<protein>
    <recommendedName>
        <fullName evidence="6">Enhancer of polycomb-like protein</fullName>
    </recommendedName>
</protein>
<comment type="similarity">
    <text evidence="2 6">Belongs to the enhancer of polycomb family.</text>
</comment>
<feature type="compositionally biased region" description="Polar residues" evidence="7">
    <location>
        <begin position="402"/>
        <end position="416"/>
    </location>
</feature>
<dbReference type="EMBL" id="VDCV01000008">
    <property type="protein sequence ID" value="KAB5544045.1"/>
    <property type="molecule type" value="Genomic_DNA"/>
</dbReference>
<feature type="compositionally biased region" description="Basic and acidic residues" evidence="7">
    <location>
        <begin position="199"/>
        <end position="209"/>
    </location>
</feature>
<feature type="region of interest" description="Disordered" evidence="7">
    <location>
        <begin position="402"/>
        <end position="430"/>
    </location>
</feature>
<organism evidence="9 10">
    <name type="scientific">Salix brachista</name>
    <dbReference type="NCBI Taxonomy" id="2182728"/>
    <lineage>
        <taxon>Eukaryota</taxon>
        <taxon>Viridiplantae</taxon>
        <taxon>Streptophyta</taxon>
        <taxon>Embryophyta</taxon>
        <taxon>Tracheophyta</taxon>
        <taxon>Spermatophyta</taxon>
        <taxon>Magnoliopsida</taxon>
        <taxon>eudicotyledons</taxon>
        <taxon>Gunneridae</taxon>
        <taxon>Pentapetalae</taxon>
        <taxon>rosids</taxon>
        <taxon>fabids</taxon>
        <taxon>Malpighiales</taxon>
        <taxon>Salicaceae</taxon>
        <taxon>Saliceae</taxon>
        <taxon>Salix</taxon>
    </lineage>
</organism>
<name>A0A5N5LML8_9ROSI</name>
<dbReference type="AlphaFoldDB" id="A0A5N5LML8"/>
<reference evidence="10" key="1">
    <citation type="journal article" date="2019" name="Gigascience">
        <title>De novo genome assembly of the endangered Acer yangbiense, a plant species with extremely small populations endemic to Yunnan Province, China.</title>
        <authorList>
            <person name="Yang J."/>
            <person name="Wariss H.M."/>
            <person name="Tao L."/>
            <person name="Zhang R."/>
            <person name="Yun Q."/>
            <person name="Hollingsworth P."/>
            <person name="Dao Z."/>
            <person name="Luo G."/>
            <person name="Guo H."/>
            <person name="Ma Y."/>
            <person name="Sun W."/>
        </authorList>
    </citation>
    <scope>NUCLEOTIDE SEQUENCE [LARGE SCALE GENOMIC DNA]</scope>
    <source>
        <strain evidence="10">cv. br00</strain>
    </source>
</reference>
<evidence type="ECO:0000256" key="4">
    <source>
        <dbReference type="ARBA" id="ARBA00023163"/>
    </source>
</evidence>
<dbReference type="PANTHER" id="PTHR14898">
    <property type="entry name" value="ENHANCER OF POLYCOMB"/>
    <property type="match status" value="1"/>
</dbReference>
<dbReference type="Pfam" id="PF10513">
    <property type="entry name" value="EPL1"/>
    <property type="match status" value="1"/>
</dbReference>
<comment type="subcellular location">
    <subcellularLocation>
        <location evidence="1 6">Nucleus</location>
    </subcellularLocation>
</comment>
<comment type="caution">
    <text evidence="9">The sequence shown here is derived from an EMBL/GenBank/DDBJ whole genome shotgun (WGS) entry which is preliminary data.</text>
</comment>
<dbReference type="GO" id="GO:0035267">
    <property type="term" value="C:NuA4 histone acetyltransferase complex"/>
    <property type="evidence" value="ECO:0007669"/>
    <property type="project" value="InterPro"/>
</dbReference>
<evidence type="ECO:0000256" key="7">
    <source>
        <dbReference type="SAM" id="MobiDB-lite"/>
    </source>
</evidence>
<sequence length="850" mass="96227">MRIRKYISTTVNQAVEMAWTHRRKFLARQEATAIWHAYINLHLTSPSPSLGPSFSCIKVNEEIESRVGLNGVRAARMPSVGLRRTTRVFGVVKGVDGARVLRSGRRLWPESGDGKLRRSSDGDEWYQTIIKNTNNHIKNQNSNSNLKYKENNGCHDVKLKKDRGIVIAIAAPKKVKRVKSEKERFGIVYRRKRKRLGVEKSENPEDKKFGIQFSRRQRRRKGNESQEGLVNTPQLVALVEGCSGSNGWLSCILSSVLRYITTVSLSLSELADFLLSDPISSVFASNGLHFVRDLPSDRIGICKFFETRQLLPKFSVDFSAIPSCFMSMHLRLFVKFKCLSLIPVNNSVDGDDDDEITSESKGDQSCLSTKTYFTQKTTAVPKTPVYGSRVVLHPSLRASKLTGRNTQNRNGLNSRGIQKRRSSLRRGRPRNSFIAGLQKANGALVSDLISSRKIGIPFSTVVSKEKLRRSIRSSPAASIKEMNYAAVGVKKGMNLSSCSANILITETDRCYRIEGATIRLEFTDSKEWVLVVKKNGSTQYSHLAQKIMRTCVSNRFTHDIIWNGDDNWKLEFPNRQDWFIFKELYKECSDRNVPTSISKAIPVPGVRKVLDYDDGGSAPFVRPYAYISSNNDEVVRALSRSTASYDMDSEDEEWLKKYNNEFIAEPDHLSEDNFELMIDALERSYFCDPDDFIDESAAVKYCKEFGRRELAEAVYGYWMKKRKQRRSPLLRVFQGHQAKKTPLIPKPVLRKRRSFKRSPIQFGRGKQPRQLQAMAAEKDALEEHSALRKVEEAENSVKRSVEAAILKRQRAQLLMKNADLATFKAAMALKIAEAAIAASSTDVAVTHLCD</sequence>
<evidence type="ECO:0000256" key="1">
    <source>
        <dbReference type="ARBA" id="ARBA00004123"/>
    </source>
</evidence>
<feature type="domain" description="Enhancer of polycomb-like N-terminal" evidence="8">
    <location>
        <begin position="596"/>
        <end position="683"/>
    </location>
</feature>
<evidence type="ECO:0000256" key="2">
    <source>
        <dbReference type="ARBA" id="ARBA00008035"/>
    </source>
</evidence>
<evidence type="ECO:0000313" key="9">
    <source>
        <dbReference type="EMBL" id="KAB5544045.1"/>
    </source>
</evidence>
<evidence type="ECO:0000256" key="5">
    <source>
        <dbReference type="ARBA" id="ARBA00023242"/>
    </source>
</evidence>
<dbReference type="GO" id="GO:0006357">
    <property type="term" value="P:regulation of transcription by RNA polymerase II"/>
    <property type="evidence" value="ECO:0007669"/>
    <property type="project" value="InterPro"/>
</dbReference>
<proteinExistence type="inferred from homology"/>
<evidence type="ECO:0000256" key="6">
    <source>
        <dbReference type="RuleBase" id="RU361124"/>
    </source>
</evidence>
<evidence type="ECO:0000313" key="10">
    <source>
        <dbReference type="Proteomes" id="UP000326939"/>
    </source>
</evidence>
<dbReference type="InterPro" id="IPR024943">
    <property type="entry name" value="Enhancer_polycomb"/>
</dbReference>
<keyword evidence="10" id="KW-1185">Reference proteome</keyword>
<dbReference type="Proteomes" id="UP000326939">
    <property type="component" value="Chromosome 8"/>
</dbReference>
<gene>
    <name evidence="9" type="ORF">DKX38_012157</name>
</gene>
<evidence type="ECO:0000259" key="8">
    <source>
        <dbReference type="Pfam" id="PF10513"/>
    </source>
</evidence>
<feature type="compositionally biased region" description="Basic residues" evidence="7">
    <location>
        <begin position="417"/>
        <end position="429"/>
    </location>
</feature>
<keyword evidence="5 6" id="KW-0539">Nucleus</keyword>
<keyword evidence="3 6" id="KW-0805">Transcription regulation</keyword>
<accession>A0A5N5LML8</accession>
<dbReference type="GO" id="GO:0005634">
    <property type="term" value="C:nucleus"/>
    <property type="evidence" value="ECO:0007669"/>
    <property type="project" value="UniProtKB-SubCell"/>
</dbReference>
<keyword evidence="4 6" id="KW-0804">Transcription</keyword>
<feature type="region of interest" description="Disordered" evidence="7">
    <location>
        <begin position="199"/>
        <end position="226"/>
    </location>
</feature>